<dbReference type="InterPro" id="IPR011335">
    <property type="entry name" value="Restrct_endonuc-II-like"/>
</dbReference>
<dbReference type="SUPFAM" id="SSF52980">
    <property type="entry name" value="Restriction endonuclease-like"/>
    <property type="match status" value="1"/>
</dbReference>
<accession>A0A1E5QHY0</accession>
<dbReference type="EMBL" id="MJGC01000070">
    <property type="protein sequence ID" value="OEJ74187.1"/>
    <property type="molecule type" value="Genomic_DNA"/>
</dbReference>
<dbReference type="AlphaFoldDB" id="A0A1E5QHY0"/>
<protein>
    <recommendedName>
        <fullName evidence="1">Putative restriction endonuclease domain-containing protein</fullName>
    </recommendedName>
</protein>
<reference evidence="2" key="1">
    <citation type="submission" date="2016-09" db="EMBL/GenBank/DDBJ databases">
        <title>Draft genome of thermotolerant cyanobacterium Desertifilum sp. strain IPPAS B-1220.</title>
        <authorList>
            <person name="Sinetova M.A."/>
            <person name="Bolakhan K."/>
            <person name="Zayadan B.K."/>
            <person name="Mironov K.S."/>
            <person name="Ustinova V."/>
            <person name="Kupriyanova E.V."/>
            <person name="Sidorov R.A."/>
            <person name="Skrypnik A.N."/>
            <person name="Gogoleva N.E."/>
            <person name="Gogolev Y.V."/>
            <person name="Los D.A."/>
        </authorList>
    </citation>
    <scope>NUCLEOTIDE SEQUENCE [LARGE SCALE GENOMIC DNA]</scope>
    <source>
        <strain evidence="2">IPPAS B-1220</strain>
    </source>
</reference>
<evidence type="ECO:0000313" key="2">
    <source>
        <dbReference type="EMBL" id="OEJ74187.1"/>
    </source>
</evidence>
<dbReference type="RefSeq" id="WP_069968190.1">
    <property type="nucleotide sequence ID" value="NZ_CM124774.1"/>
</dbReference>
<dbReference type="Pfam" id="PF05685">
    <property type="entry name" value="Uma2"/>
    <property type="match status" value="1"/>
</dbReference>
<sequence>MTISSQLMTLEDFLSYDDGTDTRYELEDGELLAMPTESDRNIRIASFLFAYFLQLGIPFYRLRIGTEIAVSGRRATVRLPDLMVLTEELALMLAGASRSLVTLDMPPPQLVVEVVSPGQPQQERDYRYKRSQYEARGISEYWIVDPIQERITVLSWVAGLYEEGVYQGESAIASSFLQELGGILTAIQILQAGN</sequence>
<gene>
    <name evidence="2" type="ORF">BH720_15825</name>
</gene>
<dbReference type="InterPro" id="IPR012296">
    <property type="entry name" value="Nuclease_put_TT1808"/>
</dbReference>
<dbReference type="OrthoDB" id="428427at2"/>
<dbReference type="Gene3D" id="3.90.1570.10">
    <property type="entry name" value="tt1808, chain A"/>
    <property type="match status" value="1"/>
</dbReference>
<evidence type="ECO:0000259" key="1">
    <source>
        <dbReference type="Pfam" id="PF05685"/>
    </source>
</evidence>
<dbReference type="PANTHER" id="PTHR34107">
    <property type="entry name" value="SLL0198 PROTEIN-RELATED"/>
    <property type="match status" value="1"/>
</dbReference>
<dbReference type="STRING" id="1781255.BH720_15825"/>
<name>A0A1E5QHY0_9CYAN</name>
<organism evidence="2">
    <name type="scientific">Desertifilum tharense IPPAS B-1220</name>
    <dbReference type="NCBI Taxonomy" id="1781255"/>
    <lineage>
        <taxon>Bacteria</taxon>
        <taxon>Bacillati</taxon>
        <taxon>Cyanobacteriota</taxon>
        <taxon>Cyanophyceae</taxon>
        <taxon>Desertifilales</taxon>
        <taxon>Desertifilaceae</taxon>
        <taxon>Desertifilum</taxon>
    </lineage>
</organism>
<dbReference type="PANTHER" id="PTHR34107:SF2">
    <property type="entry name" value="SLL0888 PROTEIN"/>
    <property type="match status" value="1"/>
</dbReference>
<dbReference type="InterPro" id="IPR008538">
    <property type="entry name" value="Uma2"/>
</dbReference>
<dbReference type="CDD" id="cd06260">
    <property type="entry name" value="DUF820-like"/>
    <property type="match status" value="1"/>
</dbReference>
<comment type="caution">
    <text evidence="2">The sequence shown here is derived from an EMBL/GenBank/DDBJ whole genome shotgun (WGS) entry which is preliminary data.</text>
</comment>
<feature type="domain" description="Putative restriction endonuclease" evidence="1">
    <location>
        <begin position="10"/>
        <end position="180"/>
    </location>
</feature>
<proteinExistence type="predicted"/>